<evidence type="ECO:0000313" key="3">
    <source>
        <dbReference type="Proteomes" id="UP000005038"/>
    </source>
</evidence>
<feature type="transmembrane region" description="Helical" evidence="1">
    <location>
        <begin position="138"/>
        <end position="158"/>
    </location>
</feature>
<feature type="transmembrane region" description="Helical" evidence="1">
    <location>
        <begin position="429"/>
        <end position="454"/>
    </location>
</feature>
<organism evidence="2 3">
    <name type="scientific">Gordonia otitidis (strain DSM 44809 / CCUG 52243 / JCM 12355 / NBRC 100426 / IFM 10032)</name>
    <dbReference type="NCBI Taxonomy" id="1108044"/>
    <lineage>
        <taxon>Bacteria</taxon>
        <taxon>Bacillati</taxon>
        <taxon>Actinomycetota</taxon>
        <taxon>Actinomycetes</taxon>
        <taxon>Mycobacteriales</taxon>
        <taxon>Gordoniaceae</taxon>
        <taxon>Gordonia</taxon>
    </lineage>
</organism>
<keyword evidence="3" id="KW-1185">Reference proteome</keyword>
<gene>
    <name evidence="2" type="ORF">GOOTI_239_00580</name>
</gene>
<dbReference type="InterPro" id="IPR007704">
    <property type="entry name" value="PIG-M"/>
</dbReference>
<feature type="transmembrane region" description="Helical" evidence="1">
    <location>
        <begin position="21"/>
        <end position="42"/>
    </location>
</feature>
<feature type="transmembrane region" description="Helical" evidence="1">
    <location>
        <begin position="178"/>
        <end position="199"/>
    </location>
</feature>
<dbReference type="GO" id="GO:0004376">
    <property type="term" value="F:GPI mannosyltransferase activity"/>
    <property type="evidence" value="ECO:0007669"/>
    <property type="project" value="InterPro"/>
</dbReference>
<dbReference type="Pfam" id="PF05007">
    <property type="entry name" value="Mannosyl_trans"/>
    <property type="match status" value="1"/>
</dbReference>
<evidence type="ECO:0008006" key="4">
    <source>
        <dbReference type="Google" id="ProtNLM"/>
    </source>
</evidence>
<protein>
    <recommendedName>
        <fullName evidence="4">DUF2029 domain-containing protein</fullName>
    </recommendedName>
</protein>
<dbReference type="GO" id="GO:0016020">
    <property type="term" value="C:membrane"/>
    <property type="evidence" value="ECO:0007669"/>
    <property type="project" value="InterPro"/>
</dbReference>
<dbReference type="Proteomes" id="UP000005038">
    <property type="component" value="Unassembled WGS sequence"/>
</dbReference>
<feature type="transmembrane region" description="Helical" evidence="1">
    <location>
        <begin position="261"/>
        <end position="287"/>
    </location>
</feature>
<keyword evidence="1" id="KW-1133">Transmembrane helix</keyword>
<feature type="transmembrane region" description="Helical" evidence="1">
    <location>
        <begin position="109"/>
        <end position="126"/>
    </location>
</feature>
<keyword evidence="1" id="KW-0812">Transmembrane</keyword>
<proteinExistence type="predicted"/>
<feature type="transmembrane region" description="Helical" evidence="1">
    <location>
        <begin position="386"/>
        <end position="409"/>
    </location>
</feature>
<reference evidence="2" key="1">
    <citation type="submission" date="2012-02" db="EMBL/GenBank/DDBJ databases">
        <title>Whole genome shotgun sequence of Gordonia otitidis NBRC 100426.</title>
        <authorList>
            <person name="Yoshida I."/>
            <person name="Hosoyama A."/>
            <person name="Tsuchikane K."/>
            <person name="Katsumata H."/>
            <person name="Yamazaki S."/>
            <person name="Fujita N."/>
        </authorList>
    </citation>
    <scope>NUCLEOTIDE SEQUENCE [LARGE SCALE GENOMIC DNA]</scope>
    <source>
        <strain evidence="2">NBRC 100426</strain>
    </source>
</reference>
<evidence type="ECO:0000313" key="2">
    <source>
        <dbReference type="EMBL" id="GAB36811.1"/>
    </source>
</evidence>
<feature type="transmembrane region" description="Helical" evidence="1">
    <location>
        <begin position="211"/>
        <end position="241"/>
    </location>
</feature>
<accession>H5TTK3</accession>
<dbReference type="RefSeq" id="WP_007240971.1">
    <property type="nucleotide sequence ID" value="NZ_BAFB01000239.1"/>
</dbReference>
<dbReference type="GO" id="GO:0051751">
    <property type="term" value="F:alpha-1,4-mannosyltransferase activity"/>
    <property type="evidence" value="ECO:0007669"/>
    <property type="project" value="InterPro"/>
</dbReference>
<dbReference type="STRING" id="1108044.GOOTI_239_00580"/>
<keyword evidence="1" id="KW-0472">Membrane</keyword>
<evidence type="ECO:0000256" key="1">
    <source>
        <dbReference type="SAM" id="Phobius"/>
    </source>
</evidence>
<dbReference type="EMBL" id="BAFB01000239">
    <property type="protein sequence ID" value="GAB36811.1"/>
    <property type="molecule type" value="Genomic_DNA"/>
</dbReference>
<dbReference type="GO" id="GO:0006506">
    <property type="term" value="P:GPI anchor biosynthetic process"/>
    <property type="evidence" value="ECO:0007669"/>
    <property type="project" value="InterPro"/>
</dbReference>
<comment type="caution">
    <text evidence="2">The sequence shown here is derived from an EMBL/GenBank/DDBJ whole genome shotgun (WGS) entry which is preliminary data.</text>
</comment>
<feature type="transmembrane region" description="Helical" evidence="1">
    <location>
        <begin position="355"/>
        <end position="374"/>
    </location>
</feature>
<feature type="transmembrane region" description="Helical" evidence="1">
    <location>
        <begin position="325"/>
        <end position="349"/>
    </location>
</feature>
<dbReference type="AlphaFoldDB" id="H5TTK3"/>
<sequence>MPALRFSPTMGFGQYTLSRRGETALILLVSLLLTSVALYWSYVIKLKCGGEPFYPDGRSHHFPVGDVNAVVPCYSDLMYLWVGRDINNHVFPFIHGGITADGHLFGGSVEYPVLSGLLMYLGAIGAHNDTEFFTHSALILMPFAFAITIMLALMTRWWVLLWAATPPLVLYAFHNWELPVVATAVGAVAVMAWGASISPRTGDRRLTLRTSAILAAVLLGIGFCLKLYPGFFALPLALYVLTRGGETAGPDRRRGTDDLDWAGAAMTAVAAAVTVVAIQLPFMILGFEGWKAALSFQGKRKSEVDTNSIWYWGLRHFTGGQTDTYNSLVGLLSPLLIVCAFALAVYLGWRVYLDSGTYPWIGVSGSMLAGFMLFHKVHSPQYTLWILPFFVLLRTRWPIIVAYLVADFILDTTIFRLFGIYTSGSPMQWWVMAGVNVGVWVTAAIHLYLIFAFVRAPLREPLATIVAPRPRPSGDPEPVLATSS</sequence>
<name>H5TTK3_GORO1</name>